<dbReference type="InterPro" id="IPR025349">
    <property type="entry name" value="DUF4253"/>
</dbReference>
<accession>A0A1G7FEY2</accession>
<proteinExistence type="predicted"/>
<feature type="domain" description="DUF4253" evidence="2">
    <location>
        <begin position="102"/>
        <end position="208"/>
    </location>
</feature>
<protein>
    <submittedName>
        <fullName evidence="3">DUF4253 domain-containing protein</fullName>
    </submittedName>
</protein>
<dbReference type="RefSeq" id="WP_149680931.1">
    <property type="nucleotide sequence ID" value="NZ_FNBI01000001.1"/>
</dbReference>
<dbReference type="OrthoDB" id="7839592at2"/>
<feature type="compositionally biased region" description="Pro residues" evidence="1">
    <location>
        <begin position="24"/>
        <end position="36"/>
    </location>
</feature>
<dbReference type="EMBL" id="WSUT01000005">
    <property type="protein sequence ID" value="MWC45405.1"/>
    <property type="molecule type" value="Genomic_DNA"/>
</dbReference>
<organism evidence="4 5">
    <name type="scientific">Sphingomonas carotinifaciens</name>
    <dbReference type="NCBI Taxonomy" id="1166323"/>
    <lineage>
        <taxon>Bacteria</taxon>
        <taxon>Pseudomonadati</taxon>
        <taxon>Pseudomonadota</taxon>
        <taxon>Alphaproteobacteria</taxon>
        <taxon>Sphingomonadales</taxon>
        <taxon>Sphingomonadaceae</taxon>
        <taxon>Sphingomonas</taxon>
    </lineage>
</organism>
<feature type="region of interest" description="Disordered" evidence="1">
    <location>
        <begin position="13"/>
        <end position="36"/>
    </location>
</feature>
<dbReference type="Proteomes" id="UP000436801">
    <property type="component" value="Unassembled WGS sequence"/>
</dbReference>
<gene>
    <name evidence="3" type="ORF">GQR91_17465</name>
    <name evidence="4" type="ORF">SAMN05216557_101374</name>
</gene>
<dbReference type="Proteomes" id="UP000323502">
    <property type="component" value="Unassembled WGS sequence"/>
</dbReference>
<dbReference type="Pfam" id="PF14062">
    <property type="entry name" value="DUF4253"/>
    <property type="match status" value="1"/>
</dbReference>
<name>A0A1G7FEY2_9SPHN</name>
<reference evidence="3 6" key="2">
    <citation type="submission" date="2019-12" db="EMBL/GenBank/DDBJ databases">
        <authorList>
            <person name="Zheng J."/>
        </authorList>
    </citation>
    <scope>NUCLEOTIDE SEQUENCE [LARGE SCALE GENOMIC DNA]</scope>
    <source>
        <strain evidence="3 6">DSM 27347</strain>
    </source>
</reference>
<evidence type="ECO:0000259" key="2">
    <source>
        <dbReference type="Pfam" id="PF14062"/>
    </source>
</evidence>
<reference evidence="4 5" key="1">
    <citation type="submission" date="2016-10" db="EMBL/GenBank/DDBJ databases">
        <authorList>
            <person name="Varghese N."/>
            <person name="Submissions S."/>
        </authorList>
    </citation>
    <scope>NUCLEOTIDE SEQUENCE [LARGE SCALE GENOMIC DNA]</scope>
    <source>
        <strain evidence="4 5">S7-754</strain>
    </source>
</reference>
<keyword evidence="5" id="KW-1185">Reference proteome</keyword>
<evidence type="ECO:0000256" key="1">
    <source>
        <dbReference type="SAM" id="MobiDB-lite"/>
    </source>
</evidence>
<evidence type="ECO:0000313" key="4">
    <source>
        <dbReference type="EMBL" id="SDE74458.1"/>
    </source>
</evidence>
<evidence type="ECO:0000313" key="3">
    <source>
        <dbReference type="EMBL" id="MWC45405.1"/>
    </source>
</evidence>
<dbReference type="EMBL" id="FNBI01000001">
    <property type="protein sequence ID" value="SDE74458.1"/>
    <property type="molecule type" value="Genomic_DNA"/>
</dbReference>
<evidence type="ECO:0000313" key="6">
    <source>
        <dbReference type="Proteomes" id="UP000436801"/>
    </source>
</evidence>
<evidence type="ECO:0000313" key="5">
    <source>
        <dbReference type="Proteomes" id="UP000323502"/>
    </source>
</evidence>
<sequence length="208" mass="22920">MIVGSDKDLRAIADQFSIDDPTLPGGPAPGTRPPPSPAEILKAAEGLHMPQDLSKWSGAVAEEDLRAPEGVWPANVSGGDDGTGLTVATDVLTNKPYERVHILLIPARHGWEVPAYLRYGDWNACPPAEYHVAMLRDWHARYGAELVGLNGDTMNVRVARQPRDRAAALALAREQYRYCPDVIEQGVESVAALAAGLMHEKWWFFWWD</sequence>
<dbReference type="AlphaFoldDB" id="A0A1G7FEY2"/>